<reference evidence="2 3" key="1">
    <citation type="submission" date="2019-07" db="EMBL/GenBank/DDBJ databases">
        <title>Whole genome shotgun sequence of Pseudonocardia asaccharolytica NBRC 16224.</title>
        <authorList>
            <person name="Hosoyama A."/>
            <person name="Uohara A."/>
            <person name="Ohji S."/>
            <person name="Ichikawa N."/>
        </authorList>
    </citation>
    <scope>NUCLEOTIDE SEQUENCE [LARGE SCALE GENOMIC DNA]</scope>
    <source>
        <strain evidence="2 3">NBRC 16224</strain>
    </source>
</reference>
<dbReference type="AlphaFoldDB" id="A0A511D0M3"/>
<protein>
    <recommendedName>
        <fullName evidence="4">Type II secretion system protein GspF domain-containing protein</fullName>
    </recommendedName>
</protein>
<keyword evidence="3" id="KW-1185">Reference proteome</keyword>
<dbReference type="EMBL" id="BJVI01000017">
    <property type="protein sequence ID" value="GEL18247.1"/>
    <property type="molecule type" value="Genomic_DNA"/>
</dbReference>
<keyword evidence="1" id="KW-0472">Membrane</keyword>
<evidence type="ECO:0008006" key="4">
    <source>
        <dbReference type="Google" id="ProtNLM"/>
    </source>
</evidence>
<comment type="caution">
    <text evidence="2">The sequence shown here is derived from an EMBL/GenBank/DDBJ whole genome shotgun (WGS) entry which is preliminary data.</text>
</comment>
<evidence type="ECO:0000313" key="2">
    <source>
        <dbReference type="EMBL" id="GEL18247.1"/>
    </source>
</evidence>
<feature type="transmembrane region" description="Helical" evidence="1">
    <location>
        <begin position="41"/>
        <end position="69"/>
    </location>
</feature>
<dbReference type="Proteomes" id="UP000321328">
    <property type="component" value="Unassembled WGS sequence"/>
</dbReference>
<keyword evidence="1" id="KW-1133">Transmembrane helix</keyword>
<dbReference type="PANTHER" id="PTHR35007">
    <property type="entry name" value="INTEGRAL MEMBRANE PROTEIN-RELATED"/>
    <property type="match status" value="1"/>
</dbReference>
<dbReference type="STRING" id="1123024.GCA_000423625_03863"/>
<feature type="transmembrane region" description="Helical" evidence="1">
    <location>
        <begin position="232"/>
        <end position="252"/>
    </location>
</feature>
<sequence>MLLAAALLCAPAAPARGRLRSVAGPIWAVGRQLVRAPGRVWLLTAGAGLGALVAGFGGALAGMMVVGVWGHRRSRRRHEAAVEAAGGELADALARMTDELRAGAHPAATLAGIDADGPQARAVLAPAASAAQLGEAVPAALARPGGHAALTADVERIAAAWALADRHGVPLADLLGGVQDDLRWRIAFGKRVRAELAGPRATAAVLTGLPALGLGLGQLLGAEPLAVLRTGVLGPALLIIGIGLTAVGVLWSEQILRSAVPR</sequence>
<evidence type="ECO:0000313" key="3">
    <source>
        <dbReference type="Proteomes" id="UP000321328"/>
    </source>
</evidence>
<evidence type="ECO:0000256" key="1">
    <source>
        <dbReference type="SAM" id="Phobius"/>
    </source>
</evidence>
<accession>A0A511D0M3</accession>
<gene>
    <name evidence="2" type="ORF">PA7_20840</name>
</gene>
<name>A0A511D0M3_9PSEU</name>
<proteinExistence type="predicted"/>
<keyword evidence="1" id="KW-0812">Transmembrane</keyword>
<organism evidence="2 3">
    <name type="scientific">Pseudonocardia asaccharolytica DSM 44247 = NBRC 16224</name>
    <dbReference type="NCBI Taxonomy" id="1123024"/>
    <lineage>
        <taxon>Bacteria</taxon>
        <taxon>Bacillati</taxon>
        <taxon>Actinomycetota</taxon>
        <taxon>Actinomycetes</taxon>
        <taxon>Pseudonocardiales</taxon>
        <taxon>Pseudonocardiaceae</taxon>
        <taxon>Pseudonocardia</taxon>
    </lineage>
</organism>
<feature type="transmembrane region" description="Helical" evidence="1">
    <location>
        <begin position="201"/>
        <end position="220"/>
    </location>
</feature>
<dbReference type="PANTHER" id="PTHR35007:SF4">
    <property type="entry name" value="CONSERVED TRANSMEMBRANE PROTEIN-RELATED"/>
    <property type="match status" value="1"/>
</dbReference>